<protein>
    <submittedName>
        <fullName evidence="1">Uncharacterized protein</fullName>
    </submittedName>
</protein>
<dbReference type="EMBL" id="JBJQND010000003">
    <property type="protein sequence ID" value="KAL3881129.1"/>
    <property type="molecule type" value="Genomic_DNA"/>
</dbReference>
<gene>
    <name evidence="1" type="ORF">ACJMK2_027587</name>
</gene>
<dbReference type="SUPFAM" id="SSF56672">
    <property type="entry name" value="DNA/RNA polymerases"/>
    <property type="match status" value="1"/>
</dbReference>
<evidence type="ECO:0000313" key="1">
    <source>
        <dbReference type="EMBL" id="KAL3881129.1"/>
    </source>
</evidence>
<dbReference type="Gene3D" id="3.10.10.10">
    <property type="entry name" value="HIV Type 1 Reverse Transcriptase, subunit A, domain 1"/>
    <property type="match status" value="1"/>
</dbReference>
<organism evidence="1 2">
    <name type="scientific">Sinanodonta woodiana</name>
    <name type="common">Chinese pond mussel</name>
    <name type="synonym">Anodonta woodiana</name>
    <dbReference type="NCBI Taxonomy" id="1069815"/>
    <lineage>
        <taxon>Eukaryota</taxon>
        <taxon>Metazoa</taxon>
        <taxon>Spiralia</taxon>
        <taxon>Lophotrochozoa</taxon>
        <taxon>Mollusca</taxon>
        <taxon>Bivalvia</taxon>
        <taxon>Autobranchia</taxon>
        <taxon>Heteroconchia</taxon>
        <taxon>Palaeoheterodonta</taxon>
        <taxon>Unionida</taxon>
        <taxon>Unionoidea</taxon>
        <taxon>Unionidae</taxon>
        <taxon>Unioninae</taxon>
        <taxon>Sinanodonta</taxon>
    </lineage>
</organism>
<keyword evidence="2" id="KW-1185">Reference proteome</keyword>
<name>A0ABD3X4F5_SINWO</name>
<comment type="caution">
    <text evidence="1">The sequence shown here is derived from an EMBL/GenBank/DDBJ whole genome shotgun (WGS) entry which is preliminary data.</text>
</comment>
<reference evidence="1 2" key="1">
    <citation type="submission" date="2024-11" db="EMBL/GenBank/DDBJ databases">
        <title>Chromosome-level genome assembly of the freshwater bivalve Anodonta woodiana.</title>
        <authorList>
            <person name="Chen X."/>
        </authorList>
    </citation>
    <scope>NUCLEOTIDE SEQUENCE [LARGE SCALE GENOMIC DNA]</scope>
    <source>
        <strain evidence="1">MN2024</strain>
        <tissue evidence="1">Gills</tissue>
    </source>
</reference>
<sequence>MLPFLVFAYCDVTHEGSGFTPFGMLYGWPVRGPMKLLQGLFTGEGDVRNSTVEQIVKTHEKLADIGFLVKDNLLDRPKKLKALYDCHAKTREFSPWSSTCVLVEKKDETLWPCANCRNLNTITLFNAYPVLWINNPPVFEKIGYESHLSQWVLF</sequence>
<evidence type="ECO:0000313" key="2">
    <source>
        <dbReference type="Proteomes" id="UP001634394"/>
    </source>
</evidence>
<dbReference type="AlphaFoldDB" id="A0ABD3X4F5"/>
<proteinExistence type="predicted"/>
<accession>A0ABD3X4F5</accession>
<dbReference type="Proteomes" id="UP001634394">
    <property type="component" value="Unassembled WGS sequence"/>
</dbReference>
<dbReference type="InterPro" id="IPR043502">
    <property type="entry name" value="DNA/RNA_pol_sf"/>
</dbReference>